<organism evidence="1 2">
    <name type="scientific">Filomicrobium insigne</name>
    <dbReference type="NCBI Taxonomy" id="418854"/>
    <lineage>
        <taxon>Bacteria</taxon>
        <taxon>Pseudomonadati</taxon>
        <taxon>Pseudomonadota</taxon>
        <taxon>Alphaproteobacteria</taxon>
        <taxon>Hyphomicrobiales</taxon>
        <taxon>Hyphomicrobiaceae</taxon>
        <taxon>Filomicrobium</taxon>
    </lineage>
</organism>
<accession>A0A1H0SKM3</accession>
<comment type="caution">
    <text evidence="1">The sequence shown here is derived from an EMBL/GenBank/DDBJ whole genome shotgun (WGS) entry which is preliminary data.</text>
</comment>
<evidence type="ECO:0000313" key="1">
    <source>
        <dbReference type="EMBL" id="SDP41768.1"/>
    </source>
</evidence>
<protein>
    <submittedName>
        <fullName evidence="1">Uncharacterized protein</fullName>
    </submittedName>
</protein>
<dbReference type="EMBL" id="FNJC01000004">
    <property type="protein sequence ID" value="SDP41768.1"/>
    <property type="molecule type" value="Genomic_DNA"/>
</dbReference>
<reference evidence="1 2" key="1">
    <citation type="submission" date="2016-10" db="EMBL/GenBank/DDBJ databases">
        <authorList>
            <person name="Varghese N."/>
            <person name="Submissions S."/>
        </authorList>
    </citation>
    <scope>NUCLEOTIDE SEQUENCE [LARGE SCALE GENOMIC DNA]</scope>
    <source>
        <strain evidence="1 2">CGMCC 1.6497</strain>
    </source>
</reference>
<evidence type="ECO:0000313" key="2">
    <source>
        <dbReference type="Proteomes" id="UP000198795"/>
    </source>
</evidence>
<proteinExistence type="predicted"/>
<name>A0A1H0SKM3_9HYPH</name>
<dbReference type="Proteomes" id="UP000198795">
    <property type="component" value="Unassembled WGS sequence"/>
</dbReference>
<sequence length="71" mass="7438">MQGCAKALPLGSSPSTSLYGTCRVFSNDEGALQSVSPATLSSYCRQVIGDGDFHGLPVVWYVILNLVAAFA</sequence>
<gene>
    <name evidence="1" type="ORF">SAMN04488061_2919</name>
</gene>
<keyword evidence="2" id="KW-1185">Reference proteome</keyword>